<dbReference type="InterPro" id="IPR027417">
    <property type="entry name" value="P-loop_NTPase"/>
</dbReference>
<dbReference type="SUPFAM" id="SSF52540">
    <property type="entry name" value="P-loop containing nucleoside triphosphate hydrolases"/>
    <property type="match status" value="1"/>
</dbReference>
<dbReference type="KEGG" id="zmp:Zymop_1333"/>
<dbReference type="Proteomes" id="UP000000491">
    <property type="component" value="Chromosome"/>
</dbReference>
<dbReference type="InterPro" id="IPR011994">
    <property type="entry name" value="Cytidylate_kinase_dom"/>
</dbReference>
<dbReference type="GO" id="GO:0036430">
    <property type="term" value="F:CMP kinase activity"/>
    <property type="evidence" value="ECO:0007669"/>
    <property type="project" value="RHEA"/>
</dbReference>
<evidence type="ECO:0000256" key="2">
    <source>
        <dbReference type="ARBA" id="ARBA00022679"/>
    </source>
</evidence>
<evidence type="ECO:0000256" key="1">
    <source>
        <dbReference type="ARBA" id="ARBA00009427"/>
    </source>
</evidence>
<dbReference type="GO" id="GO:0005524">
    <property type="term" value="F:ATP binding"/>
    <property type="evidence" value="ECO:0007669"/>
    <property type="project" value="UniProtKB-UniRule"/>
</dbReference>
<feature type="binding site" evidence="8">
    <location>
        <begin position="7"/>
        <end position="15"/>
    </location>
    <ligand>
        <name>ATP</name>
        <dbReference type="ChEBI" id="CHEBI:30616"/>
    </ligand>
</feature>
<organism evidence="10 11">
    <name type="scientific">Zymomonas mobilis subsp. pomaceae (strain ATCC 29192 / DSM 22645 / JCM 10191 / CCUG 17912 / NBRC 13757 / NCIMB 11200 / NRRL B-4491 / Barker I)</name>
    <dbReference type="NCBI Taxonomy" id="579138"/>
    <lineage>
        <taxon>Bacteria</taxon>
        <taxon>Pseudomonadati</taxon>
        <taxon>Pseudomonadota</taxon>
        <taxon>Alphaproteobacteria</taxon>
        <taxon>Sphingomonadales</taxon>
        <taxon>Zymomonadaceae</taxon>
        <taxon>Zymomonas</taxon>
    </lineage>
</organism>
<sequence length="210" mass="23092">MIIAIDGPAASGKGTIARALAHHYGLPYLDTGLLYRAVAASLLDKKGDPTREEDAFLACDFTDSLLSESRLRSEKIGKIASQLSAYPKVRQALVKRQRDFAAQKGGAILDGRDIATVIIPEADAKLFITASPEIRAKRRYDELVKEDPLLRYEDILDDIKARDERDSSRSISPLKQAQDADLLDSSLLGIDKAIERAVTLVEKQIETVQS</sequence>
<dbReference type="HOGENOM" id="CLU_079959_0_0_5"/>
<protein>
    <recommendedName>
        <fullName evidence="8">Cytidylate kinase</fullName>
        <shortName evidence="8">CK</shortName>
        <ecNumber evidence="8">2.7.4.25</ecNumber>
    </recommendedName>
    <alternativeName>
        <fullName evidence="8">Cytidine monophosphate kinase</fullName>
        <shortName evidence="8">CMP kinase</shortName>
    </alternativeName>
</protein>
<accession>F8EUS7</accession>
<dbReference type="GO" id="GO:0005737">
    <property type="term" value="C:cytoplasm"/>
    <property type="evidence" value="ECO:0007669"/>
    <property type="project" value="UniProtKB-SubCell"/>
</dbReference>
<keyword evidence="4 8" id="KW-0418">Kinase</keyword>
<evidence type="ECO:0000313" key="11">
    <source>
        <dbReference type="Proteomes" id="UP000000491"/>
    </source>
</evidence>
<dbReference type="Gene3D" id="3.40.50.300">
    <property type="entry name" value="P-loop containing nucleotide triphosphate hydrolases"/>
    <property type="match status" value="1"/>
</dbReference>
<evidence type="ECO:0000259" key="9">
    <source>
        <dbReference type="Pfam" id="PF02224"/>
    </source>
</evidence>
<gene>
    <name evidence="8" type="primary">cmk</name>
    <name evidence="10" type="ordered locus">Zymop_1333</name>
</gene>
<keyword evidence="2 8" id="KW-0808">Transferase</keyword>
<evidence type="ECO:0000256" key="7">
    <source>
        <dbReference type="ARBA" id="ARBA00048478"/>
    </source>
</evidence>
<dbReference type="EC" id="2.7.4.25" evidence="8"/>
<comment type="catalytic activity">
    <reaction evidence="7 8">
        <text>CMP + ATP = CDP + ADP</text>
        <dbReference type="Rhea" id="RHEA:11600"/>
        <dbReference type="ChEBI" id="CHEBI:30616"/>
        <dbReference type="ChEBI" id="CHEBI:58069"/>
        <dbReference type="ChEBI" id="CHEBI:60377"/>
        <dbReference type="ChEBI" id="CHEBI:456216"/>
        <dbReference type="EC" id="2.7.4.25"/>
    </reaction>
</comment>
<dbReference type="RefSeq" id="WP_013934612.1">
    <property type="nucleotide sequence ID" value="NC_015709.1"/>
</dbReference>
<dbReference type="InterPro" id="IPR003136">
    <property type="entry name" value="Cytidylate_kin"/>
</dbReference>
<keyword evidence="8" id="KW-0963">Cytoplasm</keyword>
<dbReference type="GO" id="GO:0036431">
    <property type="term" value="F:dCMP kinase activity"/>
    <property type="evidence" value="ECO:0007669"/>
    <property type="project" value="InterPro"/>
</dbReference>
<dbReference type="PATRIC" id="fig|579138.3.peg.1412"/>
<feature type="domain" description="Cytidylate kinase" evidence="9">
    <location>
        <begin position="3"/>
        <end position="202"/>
    </location>
</feature>
<evidence type="ECO:0000256" key="6">
    <source>
        <dbReference type="ARBA" id="ARBA00047615"/>
    </source>
</evidence>
<keyword evidence="3 8" id="KW-0547">Nucleotide-binding</keyword>
<dbReference type="STRING" id="579138.Zymop_1333"/>
<dbReference type="NCBIfam" id="TIGR00017">
    <property type="entry name" value="cmk"/>
    <property type="match status" value="1"/>
</dbReference>
<comment type="similarity">
    <text evidence="1 8">Belongs to the cytidylate kinase family. Type 1 subfamily.</text>
</comment>
<dbReference type="Pfam" id="PF02224">
    <property type="entry name" value="Cytidylate_kin"/>
    <property type="match status" value="1"/>
</dbReference>
<proteinExistence type="inferred from homology"/>
<evidence type="ECO:0000256" key="5">
    <source>
        <dbReference type="ARBA" id="ARBA00022840"/>
    </source>
</evidence>
<dbReference type="EMBL" id="CP002865">
    <property type="protein sequence ID" value="AEI38223.1"/>
    <property type="molecule type" value="Genomic_DNA"/>
</dbReference>
<dbReference type="GO" id="GO:0006220">
    <property type="term" value="P:pyrimidine nucleotide metabolic process"/>
    <property type="evidence" value="ECO:0007669"/>
    <property type="project" value="UniProtKB-UniRule"/>
</dbReference>
<dbReference type="CDD" id="cd02020">
    <property type="entry name" value="CMPK"/>
    <property type="match status" value="1"/>
</dbReference>
<dbReference type="AlphaFoldDB" id="F8EUS7"/>
<evidence type="ECO:0000313" key="10">
    <source>
        <dbReference type="EMBL" id="AEI38223.1"/>
    </source>
</evidence>
<comment type="catalytic activity">
    <reaction evidence="6 8">
        <text>dCMP + ATP = dCDP + ADP</text>
        <dbReference type="Rhea" id="RHEA:25094"/>
        <dbReference type="ChEBI" id="CHEBI:30616"/>
        <dbReference type="ChEBI" id="CHEBI:57566"/>
        <dbReference type="ChEBI" id="CHEBI:58593"/>
        <dbReference type="ChEBI" id="CHEBI:456216"/>
        <dbReference type="EC" id="2.7.4.25"/>
    </reaction>
</comment>
<evidence type="ECO:0000256" key="3">
    <source>
        <dbReference type="ARBA" id="ARBA00022741"/>
    </source>
</evidence>
<evidence type="ECO:0000256" key="8">
    <source>
        <dbReference type="HAMAP-Rule" id="MF_00238"/>
    </source>
</evidence>
<comment type="subcellular location">
    <subcellularLocation>
        <location evidence="8">Cytoplasm</location>
    </subcellularLocation>
</comment>
<dbReference type="HAMAP" id="MF_00238">
    <property type="entry name" value="Cytidyl_kinase_type1"/>
    <property type="match status" value="1"/>
</dbReference>
<evidence type="ECO:0000256" key="4">
    <source>
        <dbReference type="ARBA" id="ARBA00022777"/>
    </source>
</evidence>
<name>F8EUS7_ZYMMT</name>
<keyword evidence="5 8" id="KW-0067">ATP-binding</keyword>
<reference evidence="10 11" key="1">
    <citation type="journal article" date="2011" name="J. Bacteriol.">
        <title>Genome sequence of the ethanol-producing Zymomonas mobilis subsp. pomaceae lectotype strain ATCC 29192.</title>
        <authorList>
            <person name="Kouvelis V.N."/>
            <person name="Davenport K.W."/>
            <person name="Brettin T.S."/>
            <person name="Bruce D."/>
            <person name="Detter C."/>
            <person name="Han C.S."/>
            <person name="Nolan M."/>
            <person name="Tapia R."/>
            <person name="Damoulaki A."/>
            <person name="Kyrpides N.C."/>
            <person name="Typas M.A."/>
            <person name="Pappas K.M."/>
        </authorList>
    </citation>
    <scope>NUCLEOTIDE SEQUENCE [LARGE SCALE GENOMIC DNA]</scope>
    <source>
        <strain evidence="11">ATCC 29192 / DSM 22645 / JCM 10191 / CCUG 17912 / NBRC 13757 / NCIMB 11200 / NRRL B-4491 / Barker I</strain>
    </source>
</reference>
<dbReference type="eggNOG" id="COG0283">
    <property type="taxonomic scope" value="Bacteria"/>
</dbReference>